<reference evidence="3" key="1">
    <citation type="submission" date="2016-11" db="EMBL/GenBank/DDBJ databases">
        <authorList>
            <person name="Jaros S."/>
            <person name="Januszkiewicz K."/>
            <person name="Wedrychowicz H."/>
        </authorList>
    </citation>
    <scope>NUCLEOTIDE SEQUENCE [LARGE SCALE GENOMIC DNA]</scope>
    <source>
        <strain evidence="3">CGMCC 4.3555</strain>
    </source>
</reference>
<sequence>MTERDTVRPGVRGLPPEQHSAERLLGLPKEARA</sequence>
<feature type="region of interest" description="Disordered" evidence="1">
    <location>
        <begin position="1"/>
        <end position="33"/>
    </location>
</feature>
<dbReference type="Proteomes" id="UP000184388">
    <property type="component" value="Unassembled WGS sequence"/>
</dbReference>
<evidence type="ECO:0000313" key="3">
    <source>
        <dbReference type="Proteomes" id="UP000184388"/>
    </source>
</evidence>
<proteinExistence type="predicted"/>
<evidence type="ECO:0000313" key="2">
    <source>
        <dbReference type="EMBL" id="SHM19103.1"/>
    </source>
</evidence>
<comment type="caution">
    <text evidence="2">The sequence shown here is derived from an EMBL/GenBank/DDBJ whole genome shotgun (WGS) entry which is preliminary data.</text>
</comment>
<organism evidence="2 3">
    <name type="scientific">Streptomyces yunnanensis</name>
    <dbReference type="NCBI Taxonomy" id="156453"/>
    <lineage>
        <taxon>Bacteria</taxon>
        <taxon>Bacillati</taxon>
        <taxon>Actinomycetota</taxon>
        <taxon>Actinomycetes</taxon>
        <taxon>Kitasatosporales</taxon>
        <taxon>Streptomycetaceae</taxon>
        <taxon>Streptomyces</taxon>
    </lineage>
</organism>
<dbReference type="EMBL" id="FRBK01000009">
    <property type="protein sequence ID" value="SHM19103.1"/>
    <property type="molecule type" value="Genomic_DNA"/>
</dbReference>
<name>A0A9X8MXD5_9ACTN</name>
<protein>
    <submittedName>
        <fullName evidence="2">Uncharacterized protein</fullName>
    </submittedName>
</protein>
<accession>A0A9X8MXD5</accession>
<evidence type="ECO:0000256" key="1">
    <source>
        <dbReference type="SAM" id="MobiDB-lite"/>
    </source>
</evidence>
<gene>
    <name evidence="2" type="ORF">SAMN05216268_10964</name>
</gene>
<dbReference type="AlphaFoldDB" id="A0A9X8MXD5"/>